<evidence type="ECO:0000256" key="2">
    <source>
        <dbReference type="ARBA" id="ARBA00022692"/>
    </source>
</evidence>
<dbReference type="PANTHER" id="PTHR23510:SF75">
    <property type="entry name" value="SPX DOMAIN-CONTAINING PROTEIN"/>
    <property type="match status" value="1"/>
</dbReference>
<feature type="transmembrane region" description="Helical" evidence="7">
    <location>
        <begin position="248"/>
        <end position="271"/>
    </location>
</feature>
<feature type="transmembrane region" description="Helical" evidence="7">
    <location>
        <begin position="214"/>
        <end position="236"/>
    </location>
</feature>
<dbReference type="GO" id="GO:1905011">
    <property type="term" value="P:transmembrane phosphate ion transport from cytosol to vacuole"/>
    <property type="evidence" value="ECO:0007669"/>
    <property type="project" value="TreeGrafter"/>
</dbReference>
<comment type="caution">
    <text evidence="8">The sequence shown here is derived from an EMBL/GenBank/DDBJ whole genome shotgun (WGS) entry which is preliminary data.</text>
</comment>
<gene>
    <name evidence="8" type="ORF">RHGRI_020056</name>
</gene>
<feature type="region of interest" description="Disordered" evidence="6">
    <location>
        <begin position="139"/>
        <end position="163"/>
    </location>
</feature>
<dbReference type="GO" id="GO:0009705">
    <property type="term" value="C:plant-type vacuole membrane"/>
    <property type="evidence" value="ECO:0007669"/>
    <property type="project" value="TreeGrafter"/>
</dbReference>
<feature type="transmembrane region" description="Helical" evidence="7">
    <location>
        <begin position="316"/>
        <end position="336"/>
    </location>
</feature>
<dbReference type="InterPro" id="IPR051068">
    <property type="entry name" value="MFS_Domain-Containing_Protein"/>
</dbReference>
<evidence type="ECO:0000313" key="8">
    <source>
        <dbReference type="EMBL" id="KAG5539718.1"/>
    </source>
</evidence>
<dbReference type="Pfam" id="PF07690">
    <property type="entry name" value="MFS_1"/>
    <property type="match status" value="1"/>
</dbReference>
<evidence type="ECO:0000256" key="3">
    <source>
        <dbReference type="ARBA" id="ARBA00022989"/>
    </source>
</evidence>
<comment type="similarity">
    <text evidence="5">Belongs to the major facilitator superfamily. Phosphate:H(+) symporter (TC 2.A.1.9) family.</text>
</comment>
<evidence type="ECO:0000256" key="7">
    <source>
        <dbReference type="SAM" id="Phobius"/>
    </source>
</evidence>
<keyword evidence="2 7" id="KW-0812">Transmembrane</keyword>
<evidence type="ECO:0000256" key="1">
    <source>
        <dbReference type="ARBA" id="ARBA00004141"/>
    </source>
</evidence>
<keyword evidence="3 7" id="KW-1133">Transmembrane helix</keyword>
<dbReference type="AlphaFoldDB" id="A0AAV6JHU2"/>
<organism evidence="8 9">
    <name type="scientific">Rhododendron griersonianum</name>
    <dbReference type="NCBI Taxonomy" id="479676"/>
    <lineage>
        <taxon>Eukaryota</taxon>
        <taxon>Viridiplantae</taxon>
        <taxon>Streptophyta</taxon>
        <taxon>Embryophyta</taxon>
        <taxon>Tracheophyta</taxon>
        <taxon>Spermatophyta</taxon>
        <taxon>Magnoliopsida</taxon>
        <taxon>eudicotyledons</taxon>
        <taxon>Gunneridae</taxon>
        <taxon>Pentapetalae</taxon>
        <taxon>asterids</taxon>
        <taxon>Ericales</taxon>
        <taxon>Ericaceae</taxon>
        <taxon>Ericoideae</taxon>
        <taxon>Rhodoreae</taxon>
        <taxon>Rhododendron</taxon>
    </lineage>
</organism>
<evidence type="ECO:0008006" key="10">
    <source>
        <dbReference type="Google" id="ProtNLM"/>
    </source>
</evidence>
<evidence type="ECO:0000256" key="6">
    <source>
        <dbReference type="SAM" id="MobiDB-lite"/>
    </source>
</evidence>
<feature type="transmembrane region" description="Helical" evidence="7">
    <location>
        <begin position="71"/>
        <end position="91"/>
    </location>
</feature>
<dbReference type="Proteomes" id="UP000823749">
    <property type="component" value="Chromosome 7"/>
</dbReference>
<dbReference type="InterPro" id="IPR011701">
    <property type="entry name" value="MFS"/>
</dbReference>
<accession>A0AAV6JHU2</accession>
<evidence type="ECO:0000256" key="5">
    <source>
        <dbReference type="ARBA" id="ARBA00044504"/>
    </source>
</evidence>
<keyword evidence="9" id="KW-1185">Reference proteome</keyword>
<sequence length="343" mass="37590">MCFCFHIFSLGSARAVNRRYISDCVPLKIRMQASAGFVSASALGMACGPALGGLLQTDFTIHGITFNQETLPGWIMAVAWLVYLVWLWIAFKEPSRETEEQHTPQAPNDDDGSFVMADQVDNSALEDGLAQPLLLGSEKTQEDEDGDQECDGSEEPPEESRQPVASIASAYRLLTPSVKVQLLIYFMLKYVMEILLSESSVITTYYFSWSTSTVAVFLACLGLTVLPVNIAVGSYFSNMFEDRQMLLASEIMVCVGVLLSFHVIGVNLSLLSRVMSSRLSRGTYNGGLLSTEAGTIARVIADATITLAGFLGESRLLNITLIPSLLICIFSIIFTCRTYNSLY</sequence>
<dbReference type="Gene3D" id="1.20.1250.20">
    <property type="entry name" value="MFS general substrate transporter like domains"/>
    <property type="match status" value="1"/>
</dbReference>
<dbReference type="GO" id="GO:0022857">
    <property type="term" value="F:transmembrane transporter activity"/>
    <property type="evidence" value="ECO:0007669"/>
    <property type="project" value="InterPro"/>
</dbReference>
<feature type="compositionally biased region" description="Acidic residues" evidence="6">
    <location>
        <begin position="141"/>
        <end position="157"/>
    </location>
</feature>
<keyword evidence="4 7" id="KW-0472">Membrane</keyword>
<protein>
    <recommendedName>
        <fullName evidence="10">SPX domain-containing membrane protein</fullName>
    </recommendedName>
</protein>
<name>A0AAV6JHU2_9ERIC</name>
<evidence type="ECO:0000313" key="9">
    <source>
        <dbReference type="Proteomes" id="UP000823749"/>
    </source>
</evidence>
<reference evidence="8" key="1">
    <citation type="submission" date="2020-08" db="EMBL/GenBank/DDBJ databases">
        <title>Plant Genome Project.</title>
        <authorList>
            <person name="Zhang R.-G."/>
        </authorList>
    </citation>
    <scope>NUCLEOTIDE SEQUENCE</scope>
    <source>
        <strain evidence="8">WSP0</strain>
        <tissue evidence="8">Leaf</tissue>
    </source>
</reference>
<dbReference type="EMBL" id="JACTNZ010000007">
    <property type="protein sequence ID" value="KAG5539718.1"/>
    <property type="molecule type" value="Genomic_DNA"/>
</dbReference>
<evidence type="ECO:0000256" key="4">
    <source>
        <dbReference type="ARBA" id="ARBA00023136"/>
    </source>
</evidence>
<proteinExistence type="inferred from homology"/>
<dbReference type="InterPro" id="IPR036259">
    <property type="entry name" value="MFS_trans_sf"/>
</dbReference>
<dbReference type="PANTHER" id="PTHR23510">
    <property type="entry name" value="INNER MEMBRANE TRANSPORT PROTEIN YAJR"/>
    <property type="match status" value="1"/>
</dbReference>
<dbReference type="SUPFAM" id="SSF103473">
    <property type="entry name" value="MFS general substrate transporter"/>
    <property type="match status" value="1"/>
</dbReference>
<comment type="subcellular location">
    <subcellularLocation>
        <location evidence="1">Membrane</location>
        <topology evidence="1">Multi-pass membrane protein</topology>
    </subcellularLocation>
</comment>